<evidence type="ECO:0000313" key="3">
    <source>
        <dbReference type="Proteomes" id="UP000819052"/>
    </source>
</evidence>
<keyword evidence="3" id="KW-1185">Reference proteome</keyword>
<comment type="caution">
    <text evidence="2">The sequence shown here is derived from an EMBL/GenBank/DDBJ whole genome shotgun (WGS) entry which is preliminary data.</text>
</comment>
<accession>A0ABX0MF66</accession>
<dbReference type="EMBL" id="VVIW01000056">
    <property type="protein sequence ID" value="NHZ45024.1"/>
    <property type="molecule type" value="Genomic_DNA"/>
</dbReference>
<protein>
    <recommendedName>
        <fullName evidence="4">Transposase</fullName>
    </recommendedName>
</protein>
<gene>
    <name evidence="2" type="ORF">F1609_33520</name>
</gene>
<proteinExistence type="predicted"/>
<name>A0ABX0MF66_9BURK</name>
<feature type="region of interest" description="Disordered" evidence="1">
    <location>
        <begin position="668"/>
        <end position="707"/>
    </location>
</feature>
<evidence type="ECO:0000256" key="1">
    <source>
        <dbReference type="SAM" id="MobiDB-lite"/>
    </source>
</evidence>
<dbReference type="Proteomes" id="UP000819052">
    <property type="component" value="Unassembled WGS sequence"/>
</dbReference>
<evidence type="ECO:0008006" key="4">
    <source>
        <dbReference type="Google" id="ProtNLM"/>
    </source>
</evidence>
<sequence>MSSAFLLPCITPQMVDFPPIEVSEQIRPQQYAPYGFEGLETGIVYHFLFNDKVLNRVVLVTFSAPIEVDASLLRTEGVDKSPPLLAFVRRDRFEYAILSSLLLPCTNPRELPHWLDSLSISDLLAHDRSDVLRKVSHAQRIDQMLAHLWPALERLLDILRAANPVVELNRLARACLPPQNETRFRIAFFAYVSFGMERLALHYAIPNIGKWDRSKKEKKFGRPSSLGAMHGHSSCAEEFQENCRAGYSRFSGPGVSMRSIYRQTMTIVFGCKAVKDSRLRMRFAHPDGKPFPTQRQFEYRVAQTNDLSTRQLMKYGAARVRSKLRPSQGQFTAAVANAMEILVEDAYFVKEVAQGYLEGSHLPRLAVVRIICLASGMIVGIGFSLKGEQAEAYRMAKGCMAVDKVWFCSLYGITINSNEWPSTGLPLHEITDRGPGATSGAEPCDQALRPVIREIAPSYSGQSKANVETRHPKEVKLEGAPQYQVTRLSIPQLAQREIWKVIESNLTTNVQPRLTPDAICAGVLPTPVTLWNYLSELGRTFAFRIPREQAIRAYFTKIDLTIDDGAVFYMGLRFWSHHLRDSSVLRGGCRPTQGYMLPTCVRQIFLETPDGLITVDAAYGIRTDDEEYFLSAAELEQLAKLRSEEQASLRVHREAAKADVSERFTAETGMPYEQIERKPGRAKRGNFASLEEARQTMPLLRPKGGRK</sequence>
<reference evidence="2 3" key="1">
    <citation type="submission" date="2019-09" db="EMBL/GenBank/DDBJ databases">
        <title>Taxonomy of Antarctic Massilia spp.: description of Massilia rubra sp. nov., Massilia aquatica sp. nov., Massilia mucilaginosa sp. nov., Massilia frigida sp. nov. isolated from streams, lakes and regoliths.</title>
        <authorList>
            <person name="Holochova P."/>
            <person name="Sedlacek I."/>
            <person name="Kralova S."/>
            <person name="Maslanova I."/>
            <person name="Busse H.-J."/>
            <person name="Stankova E."/>
            <person name="Vrbovska V."/>
            <person name="Kovarovic V."/>
            <person name="Bartak M."/>
            <person name="Svec P."/>
            <person name="Pantucek R."/>
        </authorList>
    </citation>
    <scope>NUCLEOTIDE SEQUENCE [LARGE SCALE GENOMIC DNA]</scope>
    <source>
        <strain evidence="2 3">CCM 8693</strain>
    </source>
</reference>
<evidence type="ECO:0000313" key="2">
    <source>
        <dbReference type="EMBL" id="NHZ45024.1"/>
    </source>
</evidence>
<organism evidence="2 3">
    <name type="scientific">Massilia aquatica</name>
    <dbReference type="NCBI Taxonomy" id="2609000"/>
    <lineage>
        <taxon>Bacteria</taxon>
        <taxon>Pseudomonadati</taxon>
        <taxon>Pseudomonadota</taxon>
        <taxon>Betaproteobacteria</taxon>
        <taxon>Burkholderiales</taxon>
        <taxon>Oxalobacteraceae</taxon>
        <taxon>Telluria group</taxon>
        <taxon>Massilia</taxon>
    </lineage>
</organism>